<comment type="caution">
    <text evidence="2">The sequence shown here is derived from an EMBL/GenBank/DDBJ whole genome shotgun (WGS) entry which is preliminary data.</text>
</comment>
<proteinExistence type="predicted"/>
<name>A0A4C1ST61_EUMVA</name>
<feature type="compositionally biased region" description="Basic and acidic residues" evidence="1">
    <location>
        <begin position="1"/>
        <end position="22"/>
    </location>
</feature>
<feature type="region of interest" description="Disordered" evidence="1">
    <location>
        <begin position="1"/>
        <end position="30"/>
    </location>
</feature>
<evidence type="ECO:0000313" key="3">
    <source>
        <dbReference type="Proteomes" id="UP000299102"/>
    </source>
</evidence>
<evidence type="ECO:0000256" key="1">
    <source>
        <dbReference type="SAM" id="MobiDB-lite"/>
    </source>
</evidence>
<evidence type="ECO:0000313" key="2">
    <source>
        <dbReference type="EMBL" id="GBP04400.1"/>
    </source>
</evidence>
<gene>
    <name evidence="2" type="ORF">EVAR_6582_1</name>
</gene>
<sequence length="66" mass="7257">MHDKENLKERNLHSRLREETKGFDGIGNESSNFDNDFCRAITRGARAVGAAVAGAHCVTQPSNRVT</sequence>
<dbReference type="EMBL" id="BGZK01000013">
    <property type="protein sequence ID" value="GBP04400.1"/>
    <property type="molecule type" value="Genomic_DNA"/>
</dbReference>
<dbReference type="Proteomes" id="UP000299102">
    <property type="component" value="Unassembled WGS sequence"/>
</dbReference>
<keyword evidence="3" id="KW-1185">Reference proteome</keyword>
<accession>A0A4C1ST61</accession>
<reference evidence="2 3" key="1">
    <citation type="journal article" date="2019" name="Commun. Biol.">
        <title>The bagworm genome reveals a unique fibroin gene that provides high tensile strength.</title>
        <authorList>
            <person name="Kono N."/>
            <person name="Nakamura H."/>
            <person name="Ohtoshi R."/>
            <person name="Tomita M."/>
            <person name="Numata K."/>
            <person name="Arakawa K."/>
        </authorList>
    </citation>
    <scope>NUCLEOTIDE SEQUENCE [LARGE SCALE GENOMIC DNA]</scope>
</reference>
<dbReference type="AlphaFoldDB" id="A0A4C1ST61"/>
<protein>
    <submittedName>
        <fullName evidence="2">Uncharacterized protein</fullName>
    </submittedName>
</protein>
<organism evidence="2 3">
    <name type="scientific">Eumeta variegata</name>
    <name type="common">Bagworm moth</name>
    <name type="synonym">Eumeta japonica</name>
    <dbReference type="NCBI Taxonomy" id="151549"/>
    <lineage>
        <taxon>Eukaryota</taxon>
        <taxon>Metazoa</taxon>
        <taxon>Ecdysozoa</taxon>
        <taxon>Arthropoda</taxon>
        <taxon>Hexapoda</taxon>
        <taxon>Insecta</taxon>
        <taxon>Pterygota</taxon>
        <taxon>Neoptera</taxon>
        <taxon>Endopterygota</taxon>
        <taxon>Lepidoptera</taxon>
        <taxon>Glossata</taxon>
        <taxon>Ditrysia</taxon>
        <taxon>Tineoidea</taxon>
        <taxon>Psychidae</taxon>
        <taxon>Oiketicinae</taxon>
        <taxon>Eumeta</taxon>
    </lineage>
</organism>